<evidence type="ECO:0000313" key="3">
    <source>
        <dbReference type="Proteomes" id="UP000799302"/>
    </source>
</evidence>
<organism evidence="2 3">
    <name type="scientific">Microthyrium microscopicum</name>
    <dbReference type="NCBI Taxonomy" id="703497"/>
    <lineage>
        <taxon>Eukaryota</taxon>
        <taxon>Fungi</taxon>
        <taxon>Dikarya</taxon>
        <taxon>Ascomycota</taxon>
        <taxon>Pezizomycotina</taxon>
        <taxon>Dothideomycetes</taxon>
        <taxon>Dothideomycetes incertae sedis</taxon>
        <taxon>Microthyriales</taxon>
        <taxon>Microthyriaceae</taxon>
        <taxon>Microthyrium</taxon>
    </lineage>
</organism>
<evidence type="ECO:0000313" key="2">
    <source>
        <dbReference type="EMBL" id="KAF2675424.1"/>
    </source>
</evidence>
<dbReference type="Gene3D" id="3.40.50.720">
    <property type="entry name" value="NAD(P)-binding Rossmann-like Domain"/>
    <property type="match status" value="1"/>
</dbReference>
<gene>
    <name evidence="2" type="ORF">BT63DRAFT_420615</name>
</gene>
<dbReference type="GO" id="GO:0016491">
    <property type="term" value="F:oxidoreductase activity"/>
    <property type="evidence" value="ECO:0007669"/>
    <property type="project" value="UniProtKB-KW"/>
</dbReference>
<dbReference type="Proteomes" id="UP000799302">
    <property type="component" value="Unassembled WGS sequence"/>
</dbReference>
<dbReference type="Pfam" id="PF00106">
    <property type="entry name" value="adh_short"/>
    <property type="match status" value="1"/>
</dbReference>
<dbReference type="OrthoDB" id="542013at2759"/>
<name>A0A6A6UWS4_9PEZI</name>
<dbReference type="PANTHER" id="PTHR43157">
    <property type="entry name" value="PHOSPHATIDYLINOSITOL-GLYCAN BIOSYNTHESIS CLASS F PROTEIN-RELATED"/>
    <property type="match status" value="1"/>
</dbReference>
<protein>
    <submittedName>
        <fullName evidence="2">NAD(P)-binding protein</fullName>
    </submittedName>
</protein>
<keyword evidence="1" id="KW-0560">Oxidoreductase</keyword>
<keyword evidence="3" id="KW-1185">Reference proteome</keyword>
<dbReference type="PANTHER" id="PTHR43157:SF31">
    <property type="entry name" value="PHOSPHATIDYLINOSITOL-GLYCAN BIOSYNTHESIS CLASS F PROTEIN"/>
    <property type="match status" value="1"/>
</dbReference>
<sequence length="174" mass="19108">MFLGDLFYEQYFLSLPEPTASFAQKTVIITGANSGLGKEAARHIARLGCPRLILAVRNIKAGEAAKQDIVSTTDVPESSISIWELDLSNFTSVKSFIKRASTELDRLDNLICNAGINKTSFSEAEGYEATITVNVLSTWLLATSLLPLLEKTSYHPIPTSWPHSQNAMSQQLKC</sequence>
<dbReference type="InterPro" id="IPR036291">
    <property type="entry name" value="NAD(P)-bd_dom_sf"/>
</dbReference>
<dbReference type="PRINTS" id="PR00081">
    <property type="entry name" value="GDHRDH"/>
</dbReference>
<dbReference type="InterPro" id="IPR002347">
    <property type="entry name" value="SDR_fam"/>
</dbReference>
<evidence type="ECO:0000256" key="1">
    <source>
        <dbReference type="ARBA" id="ARBA00023002"/>
    </source>
</evidence>
<reference evidence="2" key="1">
    <citation type="journal article" date="2020" name="Stud. Mycol.">
        <title>101 Dothideomycetes genomes: a test case for predicting lifestyles and emergence of pathogens.</title>
        <authorList>
            <person name="Haridas S."/>
            <person name="Albert R."/>
            <person name="Binder M."/>
            <person name="Bloem J."/>
            <person name="Labutti K."/>
            <person name="Salamov A."/>
            <person name="Andreopoulos B."/>
            <person name="Baker S."/>
            <person name="Barry K."/>
            <person name="Bills G."/>
            <person name="Bluhm B."/>
            <person name="Cannon C."/>
            <person name="Castanera R."/>
            <person name="Culley D."/>
            <person name="Daum C."/>
            <person name="Ezra D."/>
            <person name="Gonzalez J."/>
            <person name="Henrissat B."/>
            <person name="Kuo A."/>
            <person name="Liang C."/>
            <person name="Lipzen A."/>
            <person name="Lutzoni F."/>
            <person name="Magnuson J."/>
            <person name="Mondo S."/>
            <person name="Nolan M."/>
            <person name="Ohm R."/>
            <person name="Pangilinan J."/>
            <person name="Park H.-J."/>
            <person name="Ramirez L."/>
            <person name="Alfaro M."/>
            <person name="Sun H."/>
            <person name="Tritt A."/>
            <person name="Yoshinaga Y."/>
            <person name="Zwiers L.-H."/>
            <person name="Turgeon B."/>
            <person name="Goodwin S."/>
            <person name="Spatafora J."/>
            <person name="Crous P."/>
            <person name="Grigoriev I."/>
        </authorList>
    </citation>
    <scope>NUCLEOTIDE SEQUENCE</scope>
    <source>
        <strain evidence="2">CBS 115976</strain>
    </source>
</reference>
<proteinExistence type="predicted"/>
<accession>A0A6A6UWS4</accession>
<dbReference type="AlphaFoldDB" id="A0A6A6UWS4"/>
<dbReference type="SUPFAM" id="SSF51735">
    <property type="entry name" value="NAD(P)-binding Rossmann-fold domains"/>
    <property type="match status" value="1"/>
</dbReference>
<dbReference type="EMBL" id="MU004230">
    <property type="protein sequence ID" value="KAF2675424.1"/>
    <property type="molecule type" value="Genomic_DNA"/>
</dbReference>